<dbReference type="Pfam" id="PF10659">
    <property type="entry name" value="Trypan_glycop_C"/>
    <property type="match status" value="1"/>
</dbReference>
<dbReference type="GO" id="GO:0098552">
    <property type="term" value="C:side of membrane"/>
    <property type="evidence" value="ECO:0007669"/>
    <property type="project" value="UniProtKB-KW"/>
</dbReference>
<evidence type="ECO:0000256" key="8">
    <source>
        <dbReference type="ARBA" id="ARBA00023288"/>
    </source>
</evidence>
<dbReference type="InterPro" id="IPR025932">
    <property type="entry name" value="Trypano_VSG_B_N_dom"/>
</dbReference>
<protein>
    <submittedName>
        <fullName evidence="13">Variant surface glycoprotein</fullName>
    </submittedName>
</protein>
<dbReference type="VEuPathDB" id="TriTrypDB:Tbg972.7.7540"/>
<comment type="subcellular location">
    <subcellularLocation>
        <location evidence="2">Cell membrane</location>
        <topology evidence="2">Lipid-anchor</topology>
        <topology evidence="2">GPI-anchor</topology>
    </subcellularLocation>
</comment>
<evidence type="ECO:0000313" key="13">
    <source>
        <dbReference type="EMBL" id="AGQ49974.1"/>
    </source>
</evidence>
<dbReference type="InterPro" id="IPR019609">
    <property type="entry name" value="Variant_surf_glycoprt_trypan_C"/>
</dbReference>
<feature type="chain" id="PRO_5004528519" evidence="10">
    <location>
        <begin position="19"/>
        <end position="520"/>
    </location>
</feature>
<keyword evidence="3" id="KW-1003">Cell membrane</keyword>
<dbReference type="VEuPathDB" id="TriTrypDB:Tb11.v5.0704"/>
<evidence type="ECO:0000259" key="11">
    <source>
        <dbReference type="Pfam" id="PF10659"/>
    </source>
</evidence>
<reference evidence="13" key="1">
    <citation type="journal article" date="2013" name="PLoS Pathog.">
        <title>Mosaic VSGs and the Scale of Trypanosoma brucei Antigenic Variation.</title>
        <authorList>
            <person name="Hall J.P."/>
            <person name="Wang H."/>
            <person name="Barry J.D."/>
        </authorList>
    </citation>
    <scope>NUCLEOTIDE SEQUENCE</scope>
    <source>
        <strain evidence="13">TREU927/4 GUTat 10.1</strain>
    </source>
</reference>
<dbReference type="EMBL" id="KC434630">
    <property type="protein sequence ID" value="AGQ49974.1"/>
    <property type="molecule type" value="mRNA"/>
</dbReference>
<dbReference type="VEuPathDB" id="TriTrypDB:Tb427_000566100"/>
<dbReference type="GO" id="GO:0005886">
    <property type="term" value="C:plasma membrane"/>
    <property type="evidence" value="ECO:0007669"/>
    <property type="project" value="UniProtKB-SubCell"/>
</dbReference>
<evidence type="ECO:0000256" key="5">
    <source>
        <dbReference type="ARBA" id="ARBA00022729"/>
    </source>
</evidence>
<sequence length="520" mass="55632">MYFLTPTLVIFLQTLAHGAFDANARQDLMLLCDIANLRGREISKPEVEDDFSQTITELEKMNMSTAEQAWQDLFTGDPNTDSYDKKHKDATQEPFKTHWKQTYDKWLGIKHGSTTGVGAEKWINKNPPPRGGASKQLAHAIINHSLEELTKLKQQFTEAKEEATSGLPGKASTKIREAIFGASATSDSCTAAITVAQNNNWANSCDANGATSVLGDMLCICGTASAGSADECKTANIALTWNTGVCASAALILSECPTQPTAAVTATELKSLIDRFRSGLRSVASAGALKLYLGKTNAGTCSGNTGEACVDYSKYFATGAQNTGVSTVPWVAKLVGAISDIEAGQQKAKLAHKLSAKINNIISAAERAYKTTVIPETSLATTNPSTSQKTDSQKVTEAEDSCNKHKDRTTCQPPCKWNANATDANKKCTLDPKKAAEQQATQAAGTGDGATATTTGCARHQNQPDCEKDKTGDKQNCAWRKGKDGETDEPEKEKCRNGSFLLNNKFALSVVSAAFMALLF</sequence>
<proteinExistence type="evidence at transcript level"/>
<dbReference type="Pfam" id="PF13206">
    <property type="entry name" value="VSG_B"/>
    <property type="match status" value="1"/>
</dbReference>
<dbReference type="SUPFAM" id="SSF118251">
    <property type="entry name" value="Variant surface glycoprotein MITAT 1.2, VSG 221, C-terminal domain"/>
    <property type="match status" value="1"/>
</dbReference>
<evidence type="ECO:0000256" key="3">
    <source>
        <dbReference type="ARBA" id="ARBA00022475"/>
    </source>
</evidence>
<feature type="compositionally biased region" description="Low complexity" evidence="9">
    <location>
        <begin position="439"/>
        <end position="458"/>
    </location>
</feature>
<evidence type="ECO:0000256" key="6">
    <source>
        <dbReference type="ARBA" id="ARBA00023136"/>
    </source>
</evidence>
<evidence type="ECO:0000256" key="7">
    <source>
        <dbReference type="ARBA" id="ARBA00023180"/>
    </source>
</evidence>
<accession>S5FV30</accession>
<dbReference type="VEuPathDB" id="TriTrypDB:Tb1125.11.18490"/>
<reference evidence="13" key="2">
    <citation type="submission" date="2013-01" db="EMBL/GenBank/DDBJ databases">
        <authorList>
            <person name="Hall J.P.J."/>
            <person name="Barry J.D."/>
        </authorList>
    </citation>
    <scope>NUCLEOTIDE SEQUENCE</scope>
    <source>
        <strain evidence="13">TREU927/4 GUTat 10.1</strain>
    </source>
</reference>
<evidence type="ECO:0000256" key="4">
    <source>
        <dbReference type="ARBA" id="ARBA00022622"/>
    </source>
</evidence>
<comment type="function">
    <text evidence="1">VSG forms a coat on the surface of the parasite. The trypanosome evades the immune response of the host by expressing a series of antigenically distinct VSGs from an estimated 1000 VSG genes.</text>
</comment>
<dbReference type="InterPro" id="IPR027446">
    <property type="entry name" value="VSG_C_dom_sf"/>
</dbReference>
<dbReference type="AlphaFoldDB" id="S5FV30"/>
<keyword evidence="5 10" id="KW-0732">Signal</keyword>
<feature type="region of interest" description="Disordered" evidence="9">
    <location>
        <begin position="379"/>
        <end position="410"/>
    </location>
</feature>
<evidence type="ECO:0000256" key="2">
    <source>
        <dbReference type="ARBA" id="ARBA00004609"/>
    </source>
</evidence>
<feature type="signal peptide" evidence="10">
    <location>
        <begin position="1"/>
        <end position="18"/>
    </location>
</feature>
<keyword evidence="4" id="KW-0336">GPI-anchor</keyword>
<feature type="compositionally biased region" description="Polar residues" evidence="9">
    <location>
        <begin position="379"/>
        <end position="390"/>
    </location>
</feature>
<feature type="compositionally biased region" description="Basic and acidic residues" evidence="9">
    <location>
        <begin position="391"/>
        <end position="404"/>
    </location>
</feature>
<keyword evidence="6" id="KW-0472">Membrane</keyword>
<name>S5FV30_9TRYP</name>
<dbReference type="Gene3D" id="4.10.110.20">
    <property type="entry name" value="Variant surface glycoprotein MITAT 1.2, VSG 221, C-terminal domain"/>
    <property type="match status" value="1"/>
</dbReference>
<gene>
    <name evidence="13" type="primary">VSG</name>
</gene>
<feature type="domain" description="Trypanosome variant surface glycoprotein C-terminal" evidence="11">
    <location>
        <begin position="402"/>
        <end position="519"/>
    </location>
</feature>
<dbReference type="VEuPathDB" id="TriTrypDB:Tb08.27P2.220"/>
<feature type="compositionally biased region" description="Basic and acidic residues" evidence="9">
    <location>
        <begin position="481"/>
        <end position="493"/>
    </location>
</feature>
<evidence type="ECO:0000256" key="10">
    <source>
        <dbReference type="SAM" id="SignalP"/>
    </source>
</evidence>
<keyword evidence="8" id="KW-0449">Lipoprotein</keyword>
<feature type="domain" description="Trypanosome variant surface glycoprotein B-type N-terminal" evidence="12">
    <location>
        <begin position="10"/>
        <end position="359"/>
    </location>
</feature>
<evidence type="ECO:0000256" key="1">
    <source>
        <dbReference type="ARBA" id="ARBA00002523"/>
    </source>
</evidence>
<evidence type="ECO:0000259" key="12">
    <source>
        <dbReference type="Pfam" id="PF13206"/>
    </source>
</evidence>
<keyword evidence="7" id="KW-0325">Glycoprotein</keyword>
<evidence type="ECO:0000256" key="9">
    <source>
        <dbReference type="SAM" id="MobiDB-lite"/>
    </source>
</evidence>
<feature type="region of interest" description="Disordered" evidence="9">
    <location>
        <begin position="439"/>
        <end position="493"/>
    </location>
</feature>
<organism evidence="13">
    <name type="scientific">Trypanosoma brucei</name>
    <dbReference type="NCBI Taxonomy" id="5691"/>
    <lineage>
        <taxon>Eukaryota</taxon>
        <taxon>Discoba</taxon>
        <taxon>Euglenozoa</taxon>
        <taxon>Kinetoplastea</taxon>
        <taxon>Metakinetoplastina</taxon>
        <taxon>Trypanosomatida</taxon>
        <taxon>Trypanosomatidae</taxon>
        <taxon>Trypanosoma</taxon>
    </lineage>
</organism>